<evidence type="ECO:0000259" key="1">
    <source>
        <dbReference type="PROSITE" id="PS51277"/>
    </source>
</evidence>
<proteinExistence type="predicted"/>
<dbReference type="PANTHER" id="PTHR31236:SF2">
    <property type="entry name" value="BURP DOMAIN PROTEIN RD22"/>
    <property type="match status" value="1"/>
</dbReference>
<dbReference type="Pfam" id="PF03181">
    <property type="entry name" value="BURP"/>
    <property type="match status" value="1"/>
</dbReference>
<dbReference type="InterPro" id="IPR004873">
    <property type="entry name" value="BURP_dom"/>
</dbReference>
<gene>
    <name evidence="3" type="primary">LOC125418101</name>
</gene>
<dbReference type="PANTHER" id="PTHR31236">
    <property type="entry name" value="BURP DOMAIN PROTEIN USPL1-LIKE"/>
    <property type="match status" value="1"/>
</dbReference>
<sequence>MHICWLQRLEAMPMLIILKWSFTGTRLYQLLPCPKLFGIYYSRLDGGRRLFGGRDSSWWGCSVSCGAYDSHASLFRPSCPFEISCFSYCGLDLQRLNEHQSAKENGYVGVGKEVEMEPDISPSLAYASPPGSVSVHHSDADVKSFFFESDLHEGSKMKLSFPKIKNSAKFLPSQVSESIPFSTTKLPEILAHFSMKSKSLQAKAMEDTLKVCEAPALNGEDKYCATSLESLVDFGVSKLGNQIKIISPTQVQREDPHVYTIGRGTKMIGDKSVECHKLNYVYAVFYCHEVQGTRAYRVPLKQQLQQPREDGDVALAVCHSDTSAWNPKNEAFQQLKVKPGTVPICHFLSSDTLFLVNK</sequence>
<dbReference type="GeneID" id="125418101"/>
<dbReference type="Proteomes" id="UP001652623">
    <property type="component" value="Chromosome 10"/>
</dbReference>
<reference evidence="3" key="1">
    <citation type="submission" date="2025-08" db="UniProtKB">
        <authorList>
            <consortium name="RefSeq"/>
        </authorList>
    </citation>
    <scope>IDENTIFICATION</scope>
    <source>
        <tissue evidence="3">Seedling</tissue>
    </source>
</reference>
<protein>
    <submittedName>
        <fullName evidence="3">BURP domain-containing protein 5 isoform X1</fullName>
    </submittedName>
</protein>
<accession>A0ABM3I7K5</accession>
<name>A0ABM3I7K5_ZIZJJ</name>
<organism evidence="2 3">
    <name type="scientific">Ziziphus jujuba</name>
    <name type="common">Chinese jujube</name>
    <name type="synonym">Ziziphus sativa</name>
    <dbReference type="NCBI Taxonomy" id="326968"/>
    <lineage>
        <taxon>Eukaryota</taxon>
        <taxon>Viridiplantae</taxon>
        <taxon>Streptophyta</taxon>
        <taxon>Embryophyta</taxon>
        <taxon>Tracheophyta</taxon>
        <taxon>Spermatophyta</taxon>
        <taxon>Magnoliopsida</taxon>
        <taxon>eudicotyledons</taxon>
        <taxon>Gunneridae</taxon>
        <taxon>Pentapetalae</taxon>
        <taxon>rosids</taxon>
        <taxon>fabids</taxon>
        <taxon>Rosales</taxon>
        <taxon>Rhamnaceae</taxon>
        <taxon>Paliureae</taxon>
        <taxon>Ziziphus</taxon>
    </lineage>
</organism>
<dbReference type="InterPro" id="IPR044816">
    <property type="entry name" value="BURP"/>
</dbReference>
<dbReference type="SMART" id="SM01045">
    <property type="entry name" value="BURP"/>
    <property type="match status" value="1"/>
</dbReference>
<dbReference type="PROSITE" id="PS51277">
    <property type="entry name" value="BURP"/>
    <property type="match status" value="1"/>
</dbReference>
<feature type="domain" description="BURP" evidence="1">
    <location>
        <begin position="145"/>
        <end position="358"/>
    </location>
</feature>
<dbReference type="RefSeq" id="XP_048322239.2">
    <property type="nucleotide sequence ID" value="XM_048466282.2"/>
</dbReference>
<evidence type="ECO:0000313" key="2">
    <source>
        <dbReference type="Proteomes" id="UP001652623"/>
    </source>
</evidence>
<evidence type="ECO:0000313" key="3">
    <source>
        <dbReference type="RefSeq" id="XP_048322239.2"/>
    </source>
</evidence>
<keyword evidence="2" id="KW-1185">Reference proteome</keyword>